<proteinExistence type="predicted"/>
<organism evidence="2">
    <name type="scientific">Tanacetum cinerariifolium</name>
    <name type="common">Dalmatian daisy</name>
    <name type="synonym">Chrysanthemum cinerariifolium</name>
    <dbReference type="NCBI Taxonomy" id="118510"/>
    <lineage>
        <taxon>Eukaryota</taxon>
        <taxon>Viridiplantae</taxon>
        <taxon>Streptophyta</taxon>
        <taxon>Embryophyta</taxon>
        <taxon>Tracheophyta</taxon>
        <taxon>Spermatophyta</taxon>
        <taxon>Magnoliopsida</taxon>
        <taxon>eudicotyledons</taxon>
        <taxon>Gunneridae</taxon>
        <taxon>Pentapetalae</taxon>
        <taxon>asterids</taxon>
        <taxon>campanulids</taxon>
        <taxon>Asterales</taxon>
        <taxon>Asteraceae</taxon>
        <taxon>Asteroideae</taxon>
        <taxon>Anthemideae</taxon>
        <taxon>Anthemidinae</taxon>
        <taxon>Tanacetum</taxon>
    </lineage>
</organism>
<dbReference type="EMBL" id="BKCJ011847550">
    <property type="protein sequence ID" value="GFD58001.1"/>
    <property type="molecule type" value="Genomic_DNA"/>
</dbReference>
<dbReference type="Pfam" id="PF09949">
    <property type="entry name" value="APP1_cat"/>
    <property type="match status" value="1"/>
</dbReference>
<evidence type="ECO:0000313" key="2">
    <source>
        <dbReference type="EMBL" id="GFD58001.1"/>
    </source>
</evidence>
<feature type="non-terminal residue" evidence="2">
    <location>
        <position position="86"/>
    </location>
</feature>
<gene>
    <name evidence="2" type="ORF">Tci_929970</name>
</gene>
<dbReference type="PANTHER" id="PTHR28208:SF1">
    <property type="entry name" value="FILAMENT ORGANIZATION PROTEIN APP1-LIKE, PUTATIVE (AFU_ORTHOLOGUE AFUA_1G06650)-RELATED"/>
    <property type="match status" value="1"/>
</dbReference>
<dbReference type="GO" id="GO:0008195">
    <property type="term" value="F:phosphatidate phosphatase activity"/>
    <property type="evidence" value="ECO:0007669"/>
    <property type="project" value="InterPro"/>
</dbReference>
<reference evidence="2" key="1">
    <citation type="journal article" date="2019" name="Sci. Rep.">
        <title>Draft genome of Tanacetum cinerariifolium, the natural source of mosquito coil.</title>
        <authorList>
            <person name="Yamashiro T."/>
            <person name="Shiraishi A."/>
            <person name="Satake H."/>
            <person name="Nakayama K."/>
        </authorList>
    </citation>
    <scope>NUCLEOTIDE SEQUENCE</scope>
</reference>
<dbReference type="AlphaFoldDB" id="A0A699XMC4"/>
<comment type="caution">
    <text evidence="2">The sequence shown here is derived from an EMBL/GenBank/DDBJ whole genome shotgun (WGS) entry which is preliminary data.</text>
</comment>
<feature type="domain" description="Phosphatidate phosphatase APP1 catalytic" evidence="1">
    <location>
        <begin position="2"/>
        <end position="41"/>
    </location>
</feature>
<accession>A0A699XMC4</accession>
<name>A0A699XMC4_TANCI</name>
<sequence>HSWLPHRRMVCIGDSTQQDPESYGEIARKFPGWIRAIYIRRVQGIAEMDEAGKNSTERFQRAFDGLDHNLWHVFDEPSELAERIDV</sequence>
<dbReference type="PANTHER" id="PTHR28208">
    <property type="entry name" value="PHOSPHATIDATE PHOSPHATASE APP1"/>
    <property type="match status" value="1"/>
</dbReference>
<feature type="non-terminal residue" evidence="2">
    <location>
        <position position="1"/>
    </location>
</feature>
<evidence type="ECO:0000259" key="1">
    <source>
        <dbReference type="Pfam" id="PF09949"/>
    </source>
</evidence>
<protein>
    <recommendedName>
        <fullName evidence="1">Phosphatidate phosphatase APP1 catalytic domain-containing protein</fullName>
    </recommendedName>
</protein>
<dbReference type="InterPro" id="IPR052935">
    <property type="entry name" value="Mg2+_PAP"/>
</dbReference>
<dbReference type="InterPro" id="IPR019236">
    <property type="entry name" value="APP1_cat"/>
</dbReference>